<keyword evidence="8" id="KW-1185">Reference proteome</keyword>
<dbReference type="CDD" id="cd02966">
    <property type="entry name" value="TlpA_like_family"/>
    <property type="match status" value="1"/>
</dbReference>
<dbReference type="PROSITE" id="PS00194">
    <property type="entry name" value="THIOREDOXIN_1"/>
    <property type="match status" value="1"/>
</dbReference>
<dbReference type="GO" id="GO:0016491">
    <property type="term" value="F:oxidoreductase activity"/>
    <property type="evidence" value="ECO:0007669"/>
    <property type="project" value="InterPro"/>
</dbReference>
<evidence type="ECO:0000256" key="2">
    <source>
        <dbReference type="ARBA" id="ARBA00022748"/>
    </source>
</evidence>
<dbReference type="PANTHER" id="PTHR42852">
    <property type="entry name" value="THIOL:DISULFIDE INTERCHANGE PROTEIN DSBE"/>
    <property type="match status" value="1"/>
</dbReference>
<dbReference type="GO" id="GO:0017004">
    <property type="term" value="P:cytochrome complex assembly"/>
    <property type="evidence" value="ECO:0007669"/>
    <property type="project" value="UniProtKB-KW"/>
</dbReference>
<dbReference type="GO" id="GO:0016209">
    <property type="term" value="F:antioxidant activity"/>
    <property type="evidence" value="ECO:0007669"/>
    <property type="project" value="InterPro"/>
</dbReference>
<keyword evidence="5" id="KW-0676">Redox-active center</keyword>
<sequence>MLPVLAPLLALAACTPRQDPETSAPSLVTRVPVADRQAAPDLAGTALDGDRIRLSAYRGKVVVLNVWASWCGPCRAEAPELSRAQRHLAAEGVQVLGVDTDADRSQGRAFASDHQLAYPSLHDPGSRQLVRRMPRQYLARALPYTLFIDRDGRIAAQGLSTLTEADVRTFTRPLLHEKGGTGARRGKG</sequence>
<comment type="subcellular location">
    <subcellularLocation>
        <location evidence="1">Cell envelope</location>
    </subcellularLocation>
</comment>
<dbReference type="InterPro" id="IPR050553">
    <property type="entry name" value="Thioredoxin_ResA/DsbE_sf"/>
</dbReference>
<dbReference type="Gene3D" id="3.40.30.10">
    <property type="entry name" value="Glutaredoxin"/>
    <property type="match status" value="1"/>
</dbReference>
<feature type="domain" description="Thioredoxin" evidence="6">
    <location>
        <begin position="33"/>
        <end position="176"/>
    </location>
</feature>
<dbReference type="InterPro" id="IPR000866">
    <property type="entry name" value="AhpC/TSA"/>
</dbReference>
<dbReference type="Pfam" id="PF00578">
    <property type="entry name" value="AhpC-TSA"/>
    <property type="match status" value="1"/>
</dbReference>
<dbReference type="SUPFAM" id="SSF52833">
    <property type="entry name" value="Thioredoxin-like"/>
    <property type="match status" value="1"/>
</dbReference>
<accession>A0A101PC19</accession>
<evidence type="ECO:0000259" key="6">
    <source>
        <dbReference type="PROSITE" id="PS51352"/>
    </source>
</evidence>
<dbReference type="InterPro" id="IPR013766">
    <property type="entry name" value="Thioredoxin_domain"/>
</dbReference>
<reference evidence="7 8" key="1">
    <citation type="submission" date="2015-10" db="EMBL/GenBank/DDBJ databases">
        <title>Draft genome sequence of Streptomyces yokosukanensis DSM 40224, type strain for the species Streptomyces yokosukanensis.</title>
        <authorList>
            <person name="Ruckert C."/>
            <person name="Winkler A."/>
            <person name="Kalinowski J."/>
            <person name="Kampfer P."/>
            <person name="Glaeser S."/>
        </authorList>
    </citation>
    <scope>NUCLEOTIDE SEQUENCE [LARGE SCALE GENOMIC DNA]</scope>
    <source>
        <strain evidence="7 8">DSM 40224</strain>
    </source>
</reference>
<organism evidence="7 8">
    <name type="scientific">Streptomyces yokosukanensis</name>
    <dbReference type="NCBI Taxonomy" id="67386"/>
    <lineage>
        <taxon>Bacteria</taxon>
        <taxon>Bacillati</taxon>
        <taxon>Actinomycetota</taxon>
        <taxon>Actinomycetes</taxon>
        <taxon>Kitasatosporales</taxon>
        <taxon>Streptomycetaceae</taxon>
        <taxon>Streptomyces</taxon>
    </lineage>
</organism>
<protein>
    <recommendedName>
        <fullName evidence="6">Thioredoxin domain-containing protein</fullName>
    </recommendedName>
</protein>
<keyword evidence="2" id="KW-0201">Cytochrome c-type biogenesis</keyword>
<proteinExistence type="predicted"/>
<evidence type="ECO:0000313" key="8">
    <source>
        <dbReference type="Proteomes" id="UP000053127"/>
    </source>
</evidence>
<evidence type="ECO:0000256" key="3">
    <source>
        <dbReference type="ARBA" id="ARBA00022968"/>
    </source>
</evidence>
<evidence type="ECO:0000256" key="4">
    <source>
        <dbReference type="ARBA" id="ARBA00023157"/>
    </source>
</evidence>
<gene>
    <name evidence="7" type="ORF">AQI95_06920</name>
</gene>
<keyword evidence="3" id="KW-0735">Signal-anchor</keyword>
<dbReference type="PROSITE" id="PS51352">
    <property type="entry name" value="THIOREDOXIN_2"/>
    <property type="match status" value="1"/>
</dbReference>
<keyword evidence="4" id="KW-1015">Disulfide bond</keyword>
<dbReference type="Proteomes" id="UP000053127">
    <property type="component" value="Unassembled WGS sequence"/>
</dbReference>
<evidence type="ECO:0000256" key="1">
    <source>
        <dbReference type="ARBA" id="ARBA00004196"/>
    </source>
</evidence>
<keyword evidence="3" id="KW-0812">Transmembrane</keyword>
<evidence type="ECO:0000256" key="5">
    <source>
        <dbReference type="ARBA" id="ARBA00023284"/>
    </source>
</evidence>
<evidence type="ECO:0000313" key="7">
    <source>
        <dbReference type="EMBL" id="KUN08738.1"/>
    </source>
</evidence>
<name>A0A101PC19_9ACTN</name>
<dbReference type="EMBL" id="LMWN01000007">
    <property type="protein sequence ID" value="KUN08738.1"/>
    <property type="molecule type" value="Genomic_DNA"/>
</dbReference>
<dbReference type="InterPro" id="IPR036249">
    <property type="entry name" value="Thioredoxin-like_sf"/>
</dbReference>
<dbReference type="InterPro" id="IPR017937">
    <property type="entry name" value="Thioredoxin_CS"/>
</dbReference>
<dbReference type="STRING" id="67386.AQI95_06920"/>
<dbReference type="GO" id="GO:0030313">
    <property type="term" value="C:cell envelope"/>
    <property type="evidence" value="ECO:0007669"/>
    <property type="project" value="UniProtKB-SubCell"/>
</dbReference>
<dbReference type="PANTHER" id="PTHR42852:SF6">
    <property type="entry name" value="THIOL:DISULFIDE INTERCHANGE PROTEIN DSBE"/>
    <property type="match status" value="1"/>
</dbReference>
<dbReference type="AlphaFoldDB" id="A0A101PC19"/>
<comment type="caution">
    <text evidence="7">The sequence shown here is derived from an EMBL/GenBank/DDBJ whole genome shotgun (WGS) entry which is preliminary data.</text>
</comment>